<name>A0ABR2MBT7_9ASPA</name>
<protein>
    <submittedName>
        <fullName evidence="1">Uncharacterized protein</fullName>
    </submittedName>
</protein>
<keyword evidence="2" id="KW-1185">Reference proteome</keyword>
<organism evidence="1 2">
    <name type="scientific">Platanthera guangdongensis</name>
    <dbReference type="NCBI Taxonomy" id="2320717"/>
    <lineage>
        <taxon>Eukaryota</taxon>
        <taxon>Viridiplantae</taxon>
        <taxon>Streptophyta</taxon>
        <taxon>Embryophyta</taxon>
        <taxon>Tracheophyta</taxon>
        <taxon>Spermatophyta</taxon>
        <taxon>Magnoliopsida</taxon>
        <taxon>Liliopsida</taxon>
        <taxon>Asparagales</taxon>
        <taxon>Orchidaceae</taxon>
        <taxon>Orchidoideae</taxon>
        <taxon>Orchideae</taxon>
        <taxon>Orchidinae</taxon>
        <taxon>Platanthera</taxon>
    </lineage>
</organism>
<dbReference type="Proteomes" id="UP001412067">
    <property type="component" value="Unassembled WGS sequence"/>
</dbReference>
<sequence length="187" mass="21058">MLVEETPKVFFHNWTEIPSQNGPRMQNVSITVIGRRTSFGSAVADRSGGWKRSVRIGGWRWLLQTSFLGLFSRRTGGNRANAARGSFVYPPSGGVCPKRSSKTPNQIDSRLYCVFLSLPISGGKNCNTSVTTDPNYEYYDEICKMSATKWSTIPRVEVEGFRLIISAVPRDLSVREELNFVIDMIRR</sequence>
<evidence type="ECO:0000313" key="2">
    <source>
        <dbReference type="Proteomes" id="UP001412067"/>
    </source>
</evidence>
<gene>
    <name evidence="1" type="ORF">KSP40_PGU012947</name>
</gene>
<evidence type="ECO:0000313" key="1">
    <source>
        <dbReference type="EMBL" id="KAK8961634.1"/>
    </source>
</evidence>
<comment type="caution">
    <text evidence="1">The sequence shown here is derived from an EMBL/GenBank/DDBJ whole genome shotgun (WGS) entry which is preliminary data.</text>
</comment>
<reference evidence="1 2" key="1">
    <citation type="journal article" date="2022" name="Nat. Plants">
        <title>Genomes of leafy and leafless Platanthera orchids illuminate the evolution of mycoheterotrophy.</title>
        <authorList>
            <person name="Li M.H."/>
            <person name="Liu K.W."/>
            <person name="Li Z."/>
            <person name="Lu H.C."/>
            <person name="Ye Q.L."/>
            <person name="Zhang D."/>
            <person name="Wang J.Y."/>
            <person name="Li Y.F."/>
            <person name="Zhong Z.M."/>
            <person name="Liu X."/>
            <person name="Yu X."/>
            <person name="Liu D.K."/>
            <person name="Tu X.D."/>
            <person name="Liu B."/>
            <person name="Hao Y."/>
            <person name="Liao X.Y."/>
            <person name="Jiang Y.T."/>
            <person name="Sun W.H."/>
            <person name="Chen J."/>
            <person name="Chen Y.Q."/>
            <person name="Ai Y."/>
            <person name="Zhai J.W."/>
            <person name="Wu S.S."/>
            <person name="Zhou Z."/>
            <person name="Hsiao Y.Y."/>
            <person name="Wu W.L."/>
            <person name="Chen Y.Y."/>
            <person name="Lin Y.F."/>
            <person name="Hsu J.L."/>
            <person name="Li C.Y."/>
            <person name="Wang Z.W."/>
            <person name="Zhao X."/>
            <person name="Zhong W.Y."/>
            <person name="Ma X.K."/>
            <person name="Ma L."/>
            <person name="Huang J."/>
            <person name="Chen G.Z."/>
            <person name="Huang M.Z."/>
            <person name="Huang L."/>
            <person name="Peng D.H."/>
            <person name="Luo Y.B."/>
            <person name="Zou S.Q."/>
            <person name="Chen S.P."/>
            <person name="Lan S."/>
            <person name="Tsai W.C."/>
            <person name="Van de Peer Y."/>
            <person name="Liu Z.J."/>
        </authorList>
    </citation>
    <scope>NUCLEOTIDE SEQUENCE [LARGE SCALE GENOMIC DNA]</scope>
    <source>
        <strain evidence="1">Lor288</strain>
    </source>
</reference>
<dbReference type="EMBL" id="JBBWWR010000009">
    <property type="protein sequence ID" value="KAK8961634.1"/>
    <property type="molecule type" value="Genomic_DNA"/>
</dbReference>
<proteinExistence type="predicted"/>
<accession>A0ABR2MBT7</accession>